<dbReference type="InterPro" id="IPR006328">
    <property type="entry name" value="2-HAD"/>
</dbReference>
<evidence type="ECO:0000256" key="2">
    <source>
        <dbReference type="ARBA" id="ARBA00022801"/>
    </source>
</evidence>
<dbReference type="SFLD" id="SFLDG01129">
    <property type="entry name" value="C1.5:_HAD__Beta-PGM__Phosphata"/>
    <property type="match status" value="1"/>
</dbReference>
<protein>
    <submittedName>
        <fullName evidence="3">Haloacid dehalogenase type II</fullName>
    </submittedName>
</protein>
<dbReference type="PANTHER" id="PTHR43316">
    <property type="entry name" value="HYDROLASE, HALOACID DELAHOGENASE-RELATED"/>
    <property type="match status" value="1"/>
</dbReference>
<organism evidence="3 4">
    <name type="scientific">Pseudokineococcus basanitobsidens</name>
    <dbReference type="NCBI Taxonomy" id="1926649"/>
    <lineage>
        <taxon>Bacteria</taxon>
        <taxon>Bacillati</taxon>
        <taxon>Actinomycetota</taxon>
        <taxon>Actinomycetes</taxon>
        <taxon>Kineosporiales</taxon>
        <taxon>Kineosporiaceae</taxon>
        <taxon>Pseudokineococcus</taxon>
    </lineage>
</organism>
<dbReference type="InterPro" id="IPR023198">
    <property type="entry name" value="PGP-like_dom2"/>
</dbReference>
<keyword evidence="2" id="KW-0378">Hydrolase</keyword>
<evidence type="ECO:0000256" key="1">
    <source>
        <dbReference type="ARBA" id="ARBA00008106"/>
    </source>
</evidence>
<dbReference type="Pfam" id="PF00702">
    <property type="entry name" value="Hydrolase"/>
    <property type="match status" value="1"/>
</dbReference>
<dbReference type="Proteomes" id="UP001387100">
    <property type="component" value="Unassembled WGS sequence"/>
</dbReference>
<dbReference type="NCBIfam" id="TIGR01493">
    <property type="entry name" value="HAD-SF-IA-v2"/>
    <property type="match status" value="1"/>
</dbReference>
<gene>
    <name evidence="3" type="ORF">WDZ17_11590</name>
</gene>
<reference evidence="3 4" key="1">
    <citation type="journal article" date="2017" name="Int. J. Syst. Evol. Microbiol.">
        <title>Pseudokineococcus basanitobsidens sp. nov., isolated from volcanic rock.</title>
        <authorList>
            <person name="Lee D.W."/>
            <person name="Park M.Y."/>
            <person name="Kim J.J."/>
            <person name="Kim B.S."/>
        </authorList>
    </citation>
    <scope>NUCLEOTIDE SEQUENCE [LARGE SCALE GENOMIC DNA]</scope>
    <source>
        <strain evidence="3 4">DSM 103726</strain>
    </source>
</reference>
<dbReference type="InterPro" id="IPR023214">
    <property type="entry name" value="HAD_sf"/>
</dbReference>
<dbReference type="InterPro" id="IPR036412">
    <property type="entry name" value="HAD-like_sf"/>
</dbReference>
<dbReference type="PANTHER" id="PTHR43316:SF3">
    <property type="entry name" value="HALOACID DEHALOGENASE, TYPE II (AFU_ORTHOLOGUE AFUA_2G07750)-RELATED"/>
    <property type="match status" value="1"/>
</dbReference>
<evidence type="ECO:0000313" key="3">
    <source>
        <dbReference type="EMBL" id="MEJ5945935.1"/>
    </source>
</evidence>
<dbReference type="NCBIfam" id="TIGR01428">
    <property type="entry name" value="HAD_type_II"/>
    <property type="match status" value="1"/>
</dbReference>
<evidence type="ECO:0000313" key="4">
    <source>
        <dbReference type="Proteomes" id="UP001387100"/>
    </source>
</evidence>
<keyword evidence="4" id="KW-1185">Reference proteome</keyword>
<dbReference type="SUPFAM" id="SSF56784">
    <property type="entry name" value="HAD-like"/>
    <property type="match status" value="1"/>
</dbReference>
<accession>A0ABU8RLJ5</accession>
<dbReference type="InterPro" id="IPR006439">
    <property type="entry name" value="HAD-SF_hydro_IA"/>
</dbReference>
<comment type="caution">
    <text evidence="3">The sequence shown here is derived from an EMBL/GenBank/DDBJ whole genome shotgun (WGS) entry which is preliminary data.</text>
</comment>
<dbReference type="InterPro" id="IPR051540">
    <property type="entry name" value="S-2-haloacid_dehalogenase"/>
</dbReference>
<dbReference type="EMBL" id="JBBIAA010000013">
    <property type="protein sequence ID" value="MEJ5945935.1"/>
    <property type="molecule type" value="Genomic_DNA"/>
</dbReference>
<dbReference type="Gene3D" id="3.40.50.1000">
    <property type="entry name" value="HAD superfamily/HAD-like"/>
    <property type="match status" value="1"/>
</dbReference>
<sequence>MPALADVDLVLLDVNETLSDTAPLADALADAGAPRSLAATWFSGVLRDGFALTVAGAAAPFARVAEGGLRSLLAGLEVDDADAVVEAGMSALRSSPPHPDVAPGLRALAASGLRLATLSNGGPQVADDLLRRAGVRDVVERLLSVEDGPAGAWKPAASAYRHALGSCDVAPGRALLVAVHPWDVDGAARAGLRTAWLDRARTRAFPTHLTPADLVASSLVDLATQLRR</sequence>
<comment type="similarity">
    <text evidence="1">Belongs to the HAD-like hydrolase superfamily. S-2-haloalkanoic acid dehalogenase family.</text>
</comment>
<dbReference type="SFLD" id="SFLDS00003">
    <property type="entry name" value="Haloacid_Dehalogenase"/>
    <property type="match status" value="1"/>
</dbReference>
<proteinExistence type="inferred from homology"/>
<name>A0ABU8RLJ5_9ACTN</name>
<dbReference type="RefSeq" id="WP_339575320.1">
    <property type="nucleotide sequence ID" value="NZ_JBBIAA010000013.1"/>
</dbReference>
<dbReference type="Gene3D" id="1.10.150.240">
    <property type="entry name" value="Putative phosphatase, domain 2"/>
    <property type="match status" value="1"/>
</dbReference>